<dbReference type="RefSeq" id="WP_182853698.1">
    <property type="nucleotide sequence ID" value="NZ_WMLF01000011.1"/>
</dbReference>
<organism evidence="2 3">
    <name type="scientific">Streptomyces durbertensis</name>
    <dbReference type="NCBI Taxonomy" id="2448886"/>
    <lineage>
        <taxon>Bacteria</taxon>
        <taxon>Bacillati</taxon>
        <taxon>Actinomycetota</taxon>
        <taxon>Actinomycetes</taxon>
        <taxon>Kitasatosporales</taxon>
        <taxon>Streptomycetaceae</taxon>
        <taxon>Streptomyces</taxon>
    </lineage>
</organism>
<evidence type="ECO:0000256" key="1">
    <source>
        <dbReference type="SAM" id="Phobius"/>
    </source>
</evidence>
<evidence type="ECO:0000313" key="3">
    <source>
        <dbReference type="Proteomes" id="UP000766698"/>
    </source>
</evidence>
<accession>A0ABR6EA95</accession>
<keyword evidence="1" id="KW-0812">Transmembrane</keyword>
<keyword evidence="3" id="KW-1185">Reference proteome</keyword>
<sequence>MSRDLGATPDGQPGVLSGCLPVVFLIVLALLATGSSRFDVKRHDDFGDHGFLSARSAGGGVAMHAPEHTPWYGSFGAFELCVRKPATRVVLRDITYEADVEPLEVTPYIRTVRDEETVLSEDGSRSEETTQFFSRLGGPPAFDHDRTLAGTFSRKINGQVITRRCLDKPDQRKGYTELVFVMKFGAEGGHVPRAAINYTTHTGDYTLNLNWAMSGCGSAIPTPGSGLPEDACAAG</sequence>
<evidence type="ECO:0000313" key="2">
    <source>
        <dbReference type="EMBL" id="MBB1242269.1"/>
    </source>
</evidence>
<gene>
    <name evidence="2" type="ORF">GL263_01565</name>
</gene>
<keyword evidence="1" id="KW-0472">Membrane</keyword>
<proteinExistence type="predicted"/>
<dbReference type="Proteomes" id="UP000766698">
    <property type="component" value="Unassembled WGS sequence"/>
</dbReference>
<keyword evidence="1" id="KW-1133">Transmembrane helix</keyword>
<name>A0ABR6EA95_9ACTN</name>
<protein>
    <submittedName>
        <fullName evidence="2">Uncharacterized protein</fullName>
    </submittedName>
</protein>
<reference evidence="3" key="1">
    <citation type="journal article" date="2020" name="Syst. Appl. Microbiol.">
        <title>Streptomyces alkaliterrae sp. nov., isolated from an alkaline soil, and emended descriptions of Streptomyces alkaliphilus, Streptomyces calidiresistens and Streptomyces durbertensis.</title>
        <authorList>
            <person name="Swiecimska M."/>
            <person name="Golinska P."/>
            <person name="Nouioui I."/>
            <person name="Wypij M."/>
            <person name="Rai M."/>
            <person name="Sangal V."/>
            <person name="Goodfellow M."/>
        </authorList>
    </citation>
    <scope>NUCLEOTIDE SEQUENCE [LARGE SCALE GENOMIC DNA]</scope>
    <source>
        <strain evidence="3">DSM 104538</strain>
    </source>
</reference>
<feature type="transmembrane region" description="Helical" evidence="1">
    <location>
        <begin position="15"/>
        <end position="33"/>
    </location>
</feature>
<comment type="caution">
    <text evidence="2">The sequence shown here is derived from an EMBL/GenBank/DDBJ whole genome shotgun (WGS) entry which is preliminary data.</text>
</comment>
<dbReference type="EMBL" id="WMLF01000011">
    <property type="protein sequence ID" value="MBB1242269.1"/>
    <property type="molecule type" value="Genomic_DNA"/>
</dbReference>